<dbReference type="InterPro" id="IPR001609">
    <property type="entry name" value="Myosin_head_motor_dom-like"/>
</dbReference>
<keyword evidence="14 21" id="KW-0505">Motor protein</keyword>
<evidence type="ECO:0000259" key="24">
    <source>
        <dbReference type="PROSITE" id="PS50011"/>
    </source>
</evidence>
<evidence type="ECO:0000256" key="20">
    <source>
        <dbReference type="ARBA" id="ARBA00048679"/>
    </source>
</evidence>
<keyword evidence="11" id="KW-0418">Kinase</keyword>
<evidence type="ECO:0000256" key="10">
    <source>
        <dbReference type="ARBA" id="ARBA00022741"/>
    </source>
</evidence>
<evidence type="ECO:0000256" key="14">
    <source>
        <dbReference type="ARBA" id="ARBA00023175"/>
    </source>
</evidence>
<dbReference type="Gene3D" id="1.20.120.720">
    <property type="entry name" value="Myosin VI head, motor domain, U50 subdomain"/>
    <property type="match status" value="1"/>
</dbReference>
<feature type="region of interest" description="Disordered" evidence="23">
    <location>
        <begin position="1400"/>
        <end position="1468"/>
    </location>
</feature>
<comment type="subcellular location">
    <subcellularLocation>
        <location evidence="2">Cell projection</location>
    </subcellularLocation>
    <subcellularLocation>
        <location evidence="1">Cytoplasm</location>
        <location evidence="1">Cytoskeleton</location>
    </subcellularLocation>
</comment>
<dbReference type="InterPro" id="IPR036961">
    <property type="entry name" value="Kinesin_motor_dom_sf"/>
</dbReference>
<evidence type="ECO:0000256" key="18">
    <source>
        <dbReference type="ARBA" id="ARBA00023305"/>
    </source>
</evidence>
<evidence type="ECO:0000256" key="19">
    <source>
        <dbReference type="ARBA" id="ARBA00047899"/>
    </source>
</evidence>
<evidence type="ECO:0000256" key="5">
    <source>
        <dbReference type="ARBA" id="ARBA00022490"/>
    </source>
</evidence>
<dbReference type="InterPro" id="IPR011009">
    <property type="entry name" value="Kinase-like_dom_sf"/>
</dbReference>
<evidence type="ECO:0000313" key="27">
    <source>
        <dbReference type="Proteomes" id="UP000677054"/>
    </source>
</evidence>
<evidence type="ECO:0000256" key="1">
    <source>
        <dbReference type="ARBA" id="ARBA00004245"/>
    </source>
</evidence>
<dbReference type="Gene3D" id="3.40.850.10">
    <property type="entry name" value="Kinesin motor domain"/>
    <property type="match status" value="1"/>
</dbReference>
<keyword evidence="5" id="KW-0963">Cytoplasm</keyword>
<dbReference type="Gene3D" id="1.20.58.530">
    <property type="match status" value="1"/>
</dbReference>
<feature type="binding site" evidence="21">
    <location>
        <begin position="456"/>
        <end position="463"/>
    </location>
    <ligand>
        <name>ATP</name>
        <dbReference type="ChEBI" id="CHEBI:30616"/>
    </ligand>
</feature>
<keyword evidence="15 21" id="KW-0009">Actin-binding</keyword>
<dbReference type="GO" id="GO:0042995">
    <property type="term" value="C:cell projection"/>
    <property type="evidence" value="ECO:0007669"/>
    <property type="project" value="UniProtKB-SubCell"/>
</dbReference>
<evidence type="ECO:0000256" key="9">
    <source>
        <dbReference type="ARBA" id="ARBA00022737"/>
    </source>
</evidence>
<feature type="compositionally biased region" description="Basic and acidic residues" evidence="23">
    <location>
        <begin position="1435"/>
        <end position="1445"/>
    </location>
</feature>
<dbReference type="Gene3D" id="1.10.10.820">
    <property type="match status" value="1"/>
</dbReference>
<feature type="compositionally biased region" description="Basic and acidic residues" evidence="23">
    <location>
        <begin position="1411"/>
        <end position="1422"/>
    </location>
</feature>
<evidence type="ECO:0000256" key="21">
    <source>
        <dbReference type="PROSITE-ProRule" id="PRU00782"/>
    </source>
</evidence>
<dbReference type="EMBL" id="CAJPEV010000314">
    <property type="protein sequence ID" value="CAG0883853.1"/>
    <property type="molecule type" value="Genomic_DNA"/>
</dbReference>
<evidence type="ECO:0000256" key="3">
    <source>
        <dbReference type="ARBA" id="ARBA00006998"/>
    </source>
</evidence>
<keyword evidence="8" id="KW-0808">Transferase</keyword>
<dbReference type="OrthoDB" id="6108017at2759"/>
<dbReference type="PROSITE" id="PS00108">
    <property type="entry name" value="PROTEIN_KINASE_ST"/>
    <property type="match status" value="1"/>
</dbReference>
<proteinExistence type="inferred from homology"/>
<organism evidence="26">
    <name type="scientific">Darwinula stevensoni</name>
    <dbReference type="NCBI Taxonomy" id="69355"/>
    <lineage>
        <taxon>Eukaryota</taxon>
        <taxon>Metazoa</taxon>
        <taxon>Ecdysozoa</taxon>
        <taxon>Arthropoda</taxon>
        <taxon>Crustacea</taxon>
        <taxon>Oligostraca</taxon>
        <taxon>Ostracoda</taxon>
        <taxon>Podocopa</taxon>
        <taxon>Podocopida</taxon>
        <taxon>Darwinulocopina</taxon>
        <taxon>Darwinuloidea</taxon>
        <taxon>Darwinulidae</taxon>
        <taxon>Darwinula</taxon>
    </lineage>
</organism>
<feature type="compositionally biased region" description="Low complexity" evidence="23">
    <location>
        <begin position="1289"/>
        <end position="1299"/>
    </location>
</feature>
<comment type="similarity">
    <text evidence="3">In the C-terminal section; belongs to the TRAFAC class myosin-kinesin ATPase superfamily. Myosin family.</text>
</comment>
<evidence type="ECO:0000256" key="12">
    <source>
        <dbReference type="ARBA" id="ARBA00022840"/>
    </source>
</evidence>
<dbReference type="GO" id="GO:0016459">
    <property type="term" value="C:myosin complex"/>
    <property type="evidence" value="ECO:0007669"/>
    <property type="project" value="UniProtKB-KW"/>
</dbReference>
<dbReference type="PROSITE" id="PS51456">
    <property type="entry name" value="MYOSIN_MOTOR"/>
    <property type="match status" value="1"/>
</dbReference>
<evidence type="ECO:0000256" key="22">
    <source>
        <dbReference type="SAM" id="Coils"/>
    </source>
</evidence>
<dbReference type="GO" id="GO:0003779">
    <property type="term" value="F:actin binding"/>
    <property type="evidence" value="ECO:0007669"/>
    <property type="project" value="UniProtKB-KW"/>
</dbReference>
<evidence type="ECO:0000256" key="7">
    <source>
        <dbReference type="ARBA" id="ARBA00022606"/>
    </source>
</evidence>
<protein>
    <recommendedName>
        <fullName evidence="4">non-specific serine/threonine protein kinase</fullName>
        <ecNumber evidence="4">2.7.11.1</ecNumber>
    </recommendedName>
</protein>
<dbReference type="PROSITE" id="PS50011">
    <property type="entry name" value="PROTEIN_KINASE_DOM"/>
    <property type="match status" value="1"/>
</dbReference>
<comment type="caution">
    <text evidence="21">Lacks conserved residue(s) required for the propagation of feature annotation.</text>
</comment>
<dbReference type="InterPro" id="IPR000719">
    <property type="entry name" value="Prot_kinase_dom"/>
</dbReference>
<evidence type="ECO:0000313" key="26">
    <source>
        <dbReference type="EMBL" id="CAD7242768.1"/>
    </source>
</evidence>
<comment type="catalytic activity">
    <reaction evidence="19">
        <text>L-threonyl-[protein] + ATP = O-phospho-L-threonyl-[protein] + ADP + H(+)</text>
        <dbReference type="Rhea" id="RHEA:46608"/>
        <dbReference type="Rhea" id="RHEA-COMP:11060"/>
        <dbReference type="Rhea" id="RHEA-COMP:11605"/>
        <dbReference type="ChEBI" id="CHEBI:15378"/>
        <dbReference type="ChEBI" id="CHEBI:30013"/>
        <dbReference type="ChEBI" id="CHEBI:30616"/>
        <dbReference type="ChEBI" id="CHEBI:61977"/>
        <dbReference type="ChEBI" id="CHEBI:456216"/>
        <dbReference type="EC" id="2.7.11.1"/>
    </reaction>
</comment>
<dbReference type="GO" id="GO:0000146">
    <property type="term" value="F:microfilament motor activity"/>
    <property type="evidence" value="ECO:0007669"/>
    <property type="project" value="TreeGrafter"/>
</dbReference>
<accession>A0A7R8X7Z3</accession>
<gene>
    <name evidence="26" type="ORF">DSTB1V02_LOCUS2716</name>
</gene>
<dbReference type="CDD" id="cd23767">
    <property type="entry name" value="IQCD"/>
    <property type="match status" value="1"/>
</dbReference>
<dbReference type="EC" id="2.7.11.1" evidence="4"/>
<keyword evidence="27" id="KW-1185">Reference proteome</keyword>
<comment type="catalytic activity">
    <reaction evidence="20">
        <text>L-seryl-[protein] + ATP = O-phospho-L-seryl-[protein] + ADP + H(+)</text>
        <dbReference type="Rhea" id="RHEA:17989"/>
        <dbReference type="Rhea" id="RHEA-COMP:9863"/>
        <dbReference type="Rhea" id="RHEA-COMP:11604"/>
        <dbReference type="ChEBI" id="CHEBI:15378"/>
        <dbReference type="ChEBI" id="CHEBI:29999"/>
        <dbReference type="ChEBI" id="CHEBI:30616"/>
        <dbReference type="ChEBI" id="CHEBI:83421"/>
        <dbReference type="ChEBI" id="CHEBI:456216"/>
        <dbReference type="EC" id="2.7.11.1"/>
    </reaction>
</comment>
<evidence type="ECO:0000256" key="23">
    <source>
        <dbReference type="SAM" id="MobiDB-lite"/>
    </source>
</evidence>
<keyword evidence="18" id="KW-0844">Vision</keyword>
<dbReference type="InterPro" id="IPR000048">
    <property type="entry name" value="IQ_motif_EF-hand-BS"/>
</dbReference>
<feature type="domain" description="Myosin motor" evidence="25">
    <location>
        <begin position="363"/>
        <end position="1047"/>
    </location>
</feature>
<keyword evidence="7" id="KW-0716">Sensory transduction</keyword>
<feature type="domain" description="Protein kinase" evidence="24">
    <location>
        <begin position="19"/>
        <end position="310"/>
    </location>
</feature>
<evidence type="ECO:0000256" key="16">
    <source>
        <dbReference type="ARBA" id="ARBA00023212"/>
    </source>
</evidence>
<sequence>METAEKLDFSGLQDPGERFQVSNVISEGVFGLVYEAIDSDGGNRKVAIKTARDFEDRLQELDEEFRSLRTLHGHPSFPQFYGAFLKGREIWFVMELCPGRAAIDLVTGLLEKEKRMMEDHIAFIIRETVQAADYMHKRHILHRDIKGGNIVLTAQGDVKLVDFGSSAFMGQTLSKRKTMIGTPHWMAPEVIQCIQEPDMEYDIRADVWSIGKPIQPDSPPPPPKHLKFTLKYEKLSFPSGITAIELGDGKPPLWDVHPVRALLQIVRYPPPTLAHPIEWSDDYNDFVAECLTKNAECRPIMEELTEHPFLKQIPDDDFHLRKELKMLCEDLYPDKLPLLHRPLDMAVKNGYLKKDMRSDAERLIPDDLVAVERMTKEMVLEILKLRYQAHQDYTFVGDMLLAMEREEPEEAYDPQLAQNYVGKTRSDNQPHIFAMADRAWQDMLHHKKSQILIFRGESGSGKTKNVNQLVHHLCHLGEGYQLLATKLVQANFILEAFTSATTSKNIGSATRCFRFLELSFTKAGRVSGFRNRIFMLDRRRLVRVPRGESNFLILYYFYEGLKSQGDLKTYGLSAKGTYRILPKFSGHDSGKSSEQYQSLISAFKILELSEGEVDSVFKILAAILETSELQFTADSQGIKIRNEDTARNAAKLLELEEEEFMKALTKQSQPEEARDEICQMLFQRLIDWLVHVLNTSFTVSKFIYGDEYSIGILDVNGFENNEENSLHQLFVNVANEVLQHHYHQQIFVYEMHDLELEGIKTQALTFNDNRSVIDLLMNKVDGILQIIDDHSNEAISIDSFLGDVSSLEKESIRVNTADMTLTIEHRFGPVNYNLRHLLQDNRCTLSNDLAKVLKLSGNALLSSMASASFYRTGSMHIEEAAITKHKGKGPRVEVRASGNRSKHFPTRSKHRYLQNQLTTWVSAFRHSLLSILEKLINSHPHHALCLKIENGRAKSVENHLSHQLDDFSVVETISIRKQGFPCRIHFEEFLRRYQFLAFDFDESVACTMDNCRLLLLRLQLEGYSLSRMGICDRLYEREVRKIVKIQAMVRRFLARRQQKQQQKKKRVKRFGVRDLGDDEAAVRVQRLYRGYLARKRNPKGAQLEVGENEDKMTSTIHHYWRKWRARTIFQQLQRYRAAKMEQLIYFSQQVHLYGQEVNNELRRWNAGVDLSQVEEDDPETPKHVLKEPKLTPLSNIPLRLTDLGFYDAFHMCDPNYQSTPAAKQVTNEQEVDDKEEWDNPLKCFRLLPRDPATLHVIKDIGRRPDPRMRRKREEGIKKEDFLPPPPQPEEFSPSTCTSTIPPPPATPPSQDIHAVKAPVTRRERSPGETGNRGQNFGLQGRCLIDMRKKLRKVHTTDQPKPASQGHQSPSSPSFDFQALLRKTEYRMCLVGVVKKSASLEDHVQVDSPSEDSSREPLDEHTTFEAGSDDDTESETESKENEDDRGVPLGIPNLVVERPNNGDDSFSPLEYIQFHGDEVEL</sequence>
<evidence type="ECO:0000256" key="2">
    <source>
        <dbReference type="ARBA" id="ARBA00004316"/>
    </source>
</evidence>
<dbReference type="Gene3D" id="1.10.510.10">
    <property type="entry name" value="Transferase(Phosphotransferase) domain 1"/>
    <property type="match status" value="2"/>
</dbReference>
<keyword evidence="10 21" id="KW-0547">Nucleotide-binding</keyword>
<dbReference type="SMART" id="SM00242">
    <property type="entry name" value="MYSc"/>
    <property type="match status" value="1"/>
</dbReference>
<evidence type="ECO:0000259" key="25">
    <source>
        <dbReference type="PROSITE" id="PS51456"/>
    </source>
</evidence>
<keyword evidence="9" id="KW-0677">Repeat</keyword>
<evidence type="ECO:0000256" key="8">
    <source>
        <dbReference type="ARBA" id="ARBA00022679"/>
    </source>
</evidence>
<feature type="compositionally biased region" description="Basic and acidic residues" evidence="23">
    <location>
        <begin position="1265"/>
        <end position="1281"/>
    </location>
</feature>
<dbReference type="GO" id="GO:0007601">
    <property type="term" value="P:visual perception"/>
    <property type="evidence" value="ECO:0007669"/>
    <property type="project" value="UniProtKB-KW"/>
</dbReference>
<dbReference type="InterPro" id="IPR008271">
    <property type="entry name" value="Ser/Thr_kinase_AS"/>
</dbReference>
<keyword evidence="16" id="KW-0206">Cytoskeleton</keyword>
<evidence type="ECO:0000256" key="11">
    <source>
        <dbReference type="ARBA" id="ARBA00022777"/>
    </source>
</evidence>
<evidence type="ECO:0000256" key="6">
    <source>
        <dbReference type="ARBA" id="ARBA00022527"/>
    </source>
</evidence>
<dbReference type="SUPFAM" id="SSF56112">
    <property type="entry name" value="Protein kinase-like (PK-like)"/>
    <property type="match status" value="1"/>
</dbReference>
<reference evidence="26" key="1">
    <citation type="submission" date="2020-11" db="EMBL/GenBank/DDBJ databases">
        <authorList>
            <person name="Tran Van P."/>
        </authorList>
    </citation>
    <scope>NUCLEOTIDE SEQUENCE</scope>
</reference>
<dbReference type="Pfam" id="PF00612">
    <property type="entry name" value="IQ"/>
    <property type="match status" value="2"/>
</dbReference>
<dbReference type="PANTHER" id="PTHR46256">
    <property type="entry name" value="AGAP011099-PA"/>
    <property type="match status" value="1"/>
</dbReference>
<dbReference type="Gene3D" id="1.20.5.190">
    <property type="match status" value="1"/>
</dbReference>
<keyword evidence="17" id="KW-0966">Cell projection</keyword>
<dbReference type="EMBL" id="LR899831">
    <property type="protein sequence ID" value="CAD7242768.1"/>
    <property type="molecule type" value="Genomic_DNA"/>
</dbReference>
<dbReference type="Pfam" id="PF00069">
    <property type="entry name" value="Pkinase"/>
    <property type="match status" value="1"/>
</dbReference>
<evidence type="ECO:0000256" key="4">
    <source>
        <dbReference type="ARBA" id="ARBA00012513"/>
    </source>
</evidence>
<dbReference type="Pfam" id="PF00063">
    <property type="entry name" value="Myosin_head"/>
    <property type="match status" value="1"/>
</dbReference>
<dbReference type="Proteomes" id="UP000677054">
    <property type="component" value="Unassembled WGS sequence"/>
</dbReference>
<evidence type="ECO:0000256" key="13">
    <source>
        <dbReference type="ARBA" id="ARBA00023123"/>
    </source>
</evidence>
<dbReference type="GO" id="GO:0030832">
    <property type="term" value="P:regulation of actin filament length"/>
    <property type="evidence" value="ECO:0007669"/>
    <property type="project" value="TreeGrafter"/>
</dbReference>
<dbReference type="InterPro" id="IPR027417">
    <property type="entry name" value="P-loop_NTPase"/>
</dbReference>
<dbReference type="SMART" id="SM00220">
    <property type="entry name" value="S_TKc"/>
    <property type="match status" value="1"/>
</dbReference>
<dbReference type="SUPFAM" id="SSF52540">
    <property type="entry name" value="P-loop containing nucleoside triphosphate hydrolases"/>
    <property type="match status" value="1"/>
</dbReference>
<evidence type="ECO:0000256" key="17">
    <source>
        <dbReference type="ARBA" id="ARBA00023273"/>
    </source>
</evidence>
<dbReference type="SMART" id="SM00015">
    <property type="entry name" value="IQ"/>
    <property type="match status" value="2"/>
</dbReference>
<dbReference type="GO" id="GO:0005737">
    <property type="term" value="C:cytoplasm"/>
    <property type="evidence" value="ECO:0007669"/>
    <property type="project" value="UniProtKB-ARBA"/>
</dbReference>
<keyword evidence="22" id="KW-0175">Coiled coil</keyword>
<keyword evidence="12 21" id="KW-0067">ATP-binding</keyword>
<keyword evidence="6" id="KW-0723">Serine/threonine-protein kinase</keyword>
<dbReference type="PROSITE" id="PS50096">
    <property type="entry name" value="IQ"/>
    <property type="match status" value="2"/>
</dbReference>
<feature type="compositionally biased region" description="Polar residues" evidence="23">
    <location>
        <begin position="1364"/>
        <end position="1374"/>
    </location>
</feature>
<dbReference type="InterPro" id="IPR052409">
    <property type="entry name" value="Myosin-III_kinase_activity"/>
</dbReference>
<name>A0A7R8X7Z3_9CRUS</name>
<dbReference type="PRINTS" id="PR00193">
    <property type="entry name" value="MYOSINHEAVY"/>
</dbReference>
<dbReference type="GO" id="GO:0004674">
    <property type="term" value="F:protein serine/threonine kinase activity"/>
    <property type="evidence" value="ECO:0007669"/>
    <property type="project" value="UniProtKB-KW"/>
</dbReference>
<evidence type="ECO:0000256" key="15">
    <source>
        <dbReference type="ARBA" id="ARBA00023203"/>
    </source>
</evidence>
<feature type="region of interest" description="Disordered" evidence="23">
    <location>
        <begin position="1265"/>
        <end position="1374"/>
    </location>
</feature>
<comment type="similarity">
    <text evidence="21">Belongs to the TRAFAC class myosin-kinesin ATPase superfamily. Myosin family.</text>
</comment>
<keyword evidence="13 21" id="KW-0518">Myosin</keyword>
<dbReference type="PANTHER" id="PTHR46256:SF2">
    <property type="entry name" value="NEITHER INACTIVATION NOR AFTERPOTENTIAL PROTEIN C"/>
    <property type="match status" value="1"/>
</dbReference>
<dbReference type="GO" id="GO:0005524">
    <property type="term" value="F:ATP binding"/>
    <property type="evidence" value="ECO:0007669"/>
    <property type="project" value="UniProtKB-UniRule"/>
</dbReference>
<feature type="coiled-coil region" evidence="22">
    <location>
        <begin position="44"/>
        <end position="71"/>
    </location>
</feature>